<reference evidence="3 4" key="1">
    <citation type="submission" date="2019-01" db="EMBL/GenBank/DDBJ databases">
        <title>Genome sequencing of the rare red list fungi Fomitopsis rosea.</title>
        <authorList>
            <person name="Buettner E."/>
            <person name="Kellner H."/>
        </authorList>
    </citation>
    <scope>NUCLEOTIDE SEQUENCE [LARGE SCALE GENOMIC DNA]</scope>
    <source>
        <strain evidence="3 4">DSM 105464</strain>
    </source>
</reference>
<dbReference type="STRING" id="34475.A0A4Y9YC72"/>
<dbReference type="SUPFAM" id="SSF56672">
    <property type="entry name" value="DNA/RNA polymerases"/>
    <property type="match status" value="1"/>
</dbReference>
<evidence type="ECO:0000313" key="3">
    <source>
        <dbReference type="EMBL" id="TFY59187.1"/>
    </source>
</evidence>
<feature type="region of interest" description="Disordered" evidence="1">
    <location>
        <begin position="1"/>
        <end position="24"/>
    </location>
</feature>
<dbReference type="PANTHER" id="PTHR11439:SF467">
    <property type="entry name" value="INTEGRASE CATALYTIC DOMAIN-CONTAINING PROTEIN"/>
    <property type="match status" value="1"/>
</dbReference>
<sequence length="483" mass="54740">MLVSPANVPGLSDSPSSGGSGLSPWAPPTARVVAKGFTQVWGQDYTETFSPVARFESVRYLLAHAALEDWEIESMDVKTAFLNGDLDEEIYMEQPEGWAVPGKENWVCLLKKAIYGLKQASRQWNAKIHKSLLDLGFIRTYSDAGIYVFSRESEGHTCLIILYVDDLLLMGDSKLFIDNIKQRLSLEYQMTDLGAVQRFLGLHIRRERLARRIFVDQEDYIQSVLERFQMSNCKSARTPLPAGAVLEKNTDIASEIFRTRYQSIIGSIMYAMLGTRPDISFAVTRLAKFSSNPSKEHMKFAYYVLRYLQGTKELALCYDGGSNSGLIAYSDSDWAEDRDDRHSTSGFVFLMANCVVSWVSRRQPTVSLSSTEAEYKASSDCCRQMAWLRHFGEELGDNMSHPTPLCLDNQGNIFLAVNPAVDCRTKHIEIRYHYIREFYERGEMDIYFVASEDQLADALTKNVPFSGIEKFRSSVGMMRYSTS</sequence>
<evidence type="ECO:0000259" key="2">
    <source>
        <dbReference type="Pfam" id="PF07727"/>
    </source>
</evidence>
<evidence type="ECO:0000313" key="4">
    <source>
        <dbReference type="Proteomes" id="UP000298390"/>
    </source>
</evidence>
<dbReference type="InterPro" id="IPR043502">
    <property type="entry name" value="DNA/RNA_pol_sf"/>
</dbReference>
<dbReference type="AlphaFoldDB" id="A0A4Y9YC72"/>
<dbReference type="PANTHER" id="PTHR11439">
    <property type="entry name" value="GAG-POL-RELATED RETROTRANSPOSON"/>
    <property type="match status" value="1"/>
</dbReference>
<accession>A0A4Y9YC72</accession>
<evidence type="ECO:0000256" key="1">
    <source>
        <dbReference type="SAM" id="MobiDB-lite"/>
    </source>
</evidence>
<dbReference type="InterPro" id="IPR013103">
    <property type="entry name" value="RVT_2"/>
</dbReference>
<dbReference type="Pfam" id="PF07727">
    <property type="entry name" value="RVT_2"/>
    <property type="match status" value="1"/>
</dbReference>
<protein>
    <recommendedName>
        <fullName evidence="2">Reverse transcriptase Ty1/copia-type domain-containing protein</fullName>
    </recommendedName>
</protein>
<gene>
    <name evidence="3" type="ORF">EVJ58_g5934</name>
</gene>
<dbReference type="EMBL" id="SEKV01000316">
    <property type="protein sequence ID" value="TFY59187.1"/>
    <property type="molecule type" value="Genomic_DNA"/>
</dbReference>
<proteinExistence type="predicted"/>
<dbReference type="CDD" id="cd09272">
    <property type="entry name" value="RNase_HI_RT_Ty1"/>
    <property type="match status" value="1"/>
</dbReference>
<feature type="domain" description="Reverse transcriptase Ty1/copia-type" evidence="2">
    <location>
        <begin position="30"/>
        <end position="240"/>
    </location>
</feature>
<organism evidence="3 4">
    <name type="scientific">Rhodofomes roseus</name>
    <dbReference type="NCBI Taxonomy" id="34475"/>
    <lineage>
        <taxon>Eukaryota</taxon>
        <taxon>Fungi</taxon>
        <taxon>Dikarya</taxon>
        <taxon>Basidiomycota</taxon>
        <taxon>Agaricomycotina</taxon>
        <taxon>Agaricomycetes</taxon>
        <taxon>Polyporales</taxon>
        <taxon>Rhodofomes</taxon>
    </lineage>
</organism>
<dbReference type="Proteomes" id="UP000298390">
    <property type="component" value="Unassembled WGS sequence"/>
</dbReference>
<comment type="caution">
    <text evidence="3">The sequence shown here is derived from an EMBL/GenBank/DDBJ whole genome shotgun (WGS) entry which is preliminary data.</text>
</comment>
<name>A0A4Y9YC72_9APHY</name>